<dbReference type="InterPro" id="IPR026341">
    <property type="entry name" value="T9SS_type_B"/>
</dbReference>
<evidence type="ECO:0000256" key="1">
    <source>
        <dbReference type="SAM" id="SignalP"/>
    </source>
</evidence>
<feature type="signal peptide" evidence="1">
    <location>
        <begin position="1"/>
        <end position="23"/>
    </location>
</feature>
<dbReference type="EMBL" id="SWBR01000003">
    <property type="protein sequence ID" value="TKC08341.1"/>
    <property type="molecule type" value="Genomic_DNA"/>
</dbReference>
<evidence type="ECO:0000313" key="2">
    <source>
        <dbReference type="EMBL" id="TKC08341.1"/>
    </source>
</evidence>
<dbReference type="OrthoDB" id="1652165at2"/>
<reference evidence="2 3" key="1">
    <citation type="submission" date="2019-04" db="EMBL/GenBank/DDBJ databases">
        <title>Pedobacter sp. RP-3-22 sp. nov., isolated from Arctic soil.</title>
        <authorList>
            <person name="Dahal R.H."/>
            <person name="Kim D.-U."/>
        </authorList>
    </citation>
    <scope>NUCLEOTIDE SEQUENCE [LARGE SCALE GENOMIC DNA]</scope>
    <source>
        <strain evidence="2 3">RP-3-22</strain>
    </source>
</reference>
<protein>
    <submittedName>
        <fullName evidence="2">Gliding motility-associated C-terminal domain-containing protein</fullName>
    </submittedName>
</protein>
<dbReference type="InterPro" id="IPR013783">
    <property type="entry name" value="Ig-like_fold"/>
</dbReference>
<dbReference type="Proteomes" id="UP000309488">
    <property type="component" value="Unassembled WGS sequence"/>
</dbReference>
<proteinExistence type="predicted"/>
<comment type="caution">
    <text evidence="2">The sequence shown here is derived from an EMBL/GenBank/DDBJ whole genome shotgun (WGS) entry which is preliminary data.</text>
</comment>
<feature type="chain" id="PRO_5020973832" evidence="1">
    <location>
        <begin position="24"/>
        <end position="642"/>
    </location>
</feature>
<evidence type="ECO:0000313" key="3">
    <source>
        <dbReference type="Proteomes" id="UP000309488"/>
    </source>
</evidence>
<dbReference type="RefSeq" id="WP_136842292.1">
    <property type="nucleotide sequence ID" value="NZ_SWBR01000003.1"/>
</dbReference>
<dbReference type="Pfam" id="PF13585">
    <property type="entry name" value="CHU_C"/>
    <property type="match status" value="1"/>
</dbReference>
<dbReference type="Gene3D" id="2.60.40.10">
    <property type="entry name" value="Immunoglobulins"/>
    <property type="match status" value="1"/>
</dbReference>
<name>A0A4U1CRV0_9SPHI</name>
<gene>
    <name evidence="2" type="ORF">FA048_14385</name>
</gene>
<organism evidence="2 3">
    <name type="scientific">Pedobacter polaris</name>
    <dbReference type="NCBI Taxonomy" id="2571273"/>
    <lineage>
        <taxon>Bacteria</taxon>
        <taxon>Pseudomonadati</taxon>
        <taxon>Bacteroidota</taxon>
        <taxon>Sphingobacteriia</taxon>
        <taxon>Sphingobacteriales</taxon>
        <taxon>Sphingobacteriaceae</taxon>
        <taxon>Pedobacter</taxon>
    </lineage>
</organism>
<keyword evidence="3" id="KW-1185">Reference proteome</keyword>
<sequence length="642" mass="68856">MTQAYCRYFTALILFLSFLKAEAQQTCVGALGDPVINIDFDRGASNIGPSINETNYSYVAGNPNDGQYTIVKTSAGLNPGWHQNVINHTPNDPNGYFMLVNADLNKGIFYQTQITTQLCPNTTYEFAAYIINILRNSGVKPNIRFTITNNGLPIPGADFLTGDIPEGSATDWIKRGGTFITPANLGIIKLVMTNENPGGNGNDLAIDDITFRACGPIITSTVTNANNFNNNTANICVGDTRILILSAKASPGTYTSPQYQWQEFDGNNWVNSTKPGAQSPDLTVNFVNASLGNYKFQVLVAENGNINSTTCRVISSPITVNVNNKPNPTASNSGAACIGSNVQLNVDQGVSFSWTGPNGFSSTVQNPTLPNVSLSSAGTYIVTVFNVSGCSNTSQTQVQVLPPVIANTNITAGTICQNESVDLIASGGSSYSWLPIDGLSDPNIANPTASPKQTTTYTVSVSNGTCSVTKNITITVLKSASAYAGEDKKMLFGQSVTLNGNAIGDNITYLWSPSDYLEDPTKLNPVATPPVDMTYTLTVQSNCNVSMDNVFVKVYPKIEIPSAFTPNGDGINDTWNIPSIASFTNPKLKVVNRNGQLVFESTNTQSWDGKFNGKGLPTGVYYYTLYLNEGVKIYSGWVLLTR</sequence>
<keyword evidence="1" id="KW-0732">Signal</keyword>
<dbReference type="AlphaFoldDB" id="A0A4U1CRV0"/>
<accession>A0A4U1CRV0</accession>
<dbReference type="NCBIfam" id="TIGR04131">
    <property type="entry name" value="Bac_Flav_CTERM"/>
    <property type="match status" value="1"/>
</dbReference>